<dbReference type="Pfam" id="PF00561">
    <property type="entry name" value="Abhydrolase_1"/>
    <property type="match status" value="1"/>
</dbReference>
<protein>
    <submittedName>
        <fullName evidence="5">Putative soluble epoxide hydrolase</fullName>
    </submittedName>
</protein>
<proteinExistence type="inferred from homology"/>
<accession>A0A1L8DZB6</accession>
<keyword evidence="3" id="KW-0472">Membrane</keyword>
<evidence type="ECO:0000256" key="3">
    <source>
        <dbReference type="SAM" id="Phobius"/>
    </source>
</evidence>
<keyword evidence="3" id="KW-0812">Transmembrane</keyword>
<dbReference type="PRINTS" id="PR00412">
    <property type="entry name" value="EPOXHYDRLASE"/>
</dbReference>
<keyword evidence="1 5" id="KW-0378">Hydrolase</keyword>
<feature type="transmembrane region" description="Helical" evidence="3">
    <location>
        <begin position="6"/>
        <end position="33"/>
    </location>
</feature>
<dbReference type="AlphaFoldDB" id="A0A1L8DZB6"/>
<dbReference type="InterPro" id="IPR000639">
    <property type="entry name" value="Epox_hydrolase-like"/>
</dbReference>
<dbReference type="Gene3D" id="3.40.50.1820">
    <property type="entry name" value="alpha/beta hydrolase"/>
    <property type="match status" value="1"/>
</dbReference>
<dbReference type="GO" id="GO:0004301">
    <property type="term" value="F:epoxide hydrolase activity"/>
    <property type="evidence" value="ECO:0007669"/>
    <property type="project" value="UniProtKB-ARBA"/>
</dbReference>
<evidence type="ECO:0000259" key="4">
    <source>
        <dbReference type="Pfam" id="PF00561"/>
    </source>
</evidence>
<comment type="similarity">
    <text evidence="2">Belongs to the AB hydrolase superfamily. Epoxide hydrolase family.</text>
</comment>
<name>A0A1L8DZB6_9DIPT</name>
<reference evidence="5" key="1">
    <citation type="submission" date="2016-12" db="EMBL/GenBank/DDBJ databases">
        <title>An insight into the sialome and mialome of the sand fly, Nyssomyia neivai.</title>
        <authorList>
            <person name="Sebastian V."/>
            <person name="Goulart T.M."/>
            <person name="Oliveira W."/>
            <person name="Calvo E."/>
            <person name="Oliveira L.F."/>
            <person name="Pinto M.C."/>
            <person name="Rosselino A.M."/>
            <person name="Ribeiro J.M."/>
        </authorList>
    </citation>
    <scope>NUCLEOTIDE SEQUENCE</scope>
</reference>
<dbReference type="EMBL" id="GFDF01002459">
    <property type="protein sequence ID" value="JAV11625.1"/>
    <property type="molecule type" value="Transcribed_RNA"/>
</dbReference>
<dbReference type="SUPFAM" id="SSF53474">
    <property type="entry name" value="alpha/beta-Hydrolases"/>
    <property type="match status" value="1"/>
</dbReference>
<evidence type="ECO:0000256" key="1">
    <source>
        <dbReference type="ARBA" id="ARBA00022801"/>
    </source>
</evidence>
<keyword evidence="3" id="KW-1133">Transmembrane helix</keyword>
<sequence length="337" mass="39443">MSPFMLLQLIVGYTLCVYYNVKFILLFIIGYLFKGHKDLLEVKERSIPPKILQDPLYGQHKYITVNGIKLHYVEKGDENKPMMLFVHGFPEFWFSWRHQMVEFSKDYRCIAIDMRGYGDSEKPEGLAPYEIDNMVDDLRALVKALDKNELITLVCHDWGAVIGWRYLLRHMDTVEKYVMIGAPSVEVYGKLASRQWDQFRKGWYIFFFKAPIIPEIALRMKDLAVFRTMKTGSTTNEDIEAFKYTFAKSRALTYPINYYRVNGFGKYKRIKKKPEKYAPGLYLLGEKEEYISLSTGPAMMKAYPNLTYKVIPGATHFAQQDKPTLVNEMMRNFLIPK</sequence>
<organism evidence="5">
    <name type="scientific">Nyssomyia neivai</name>
    <dbReference type="NCBI Taxonomy" id="330878"/>
    <lineage>
        <taxon>Eukaryota</taxon>
        <taxon>Metazoa</taxon>
        <taxon>Ecdysozoa</taxon>
        <taxon>Arthropoda</taxon>
        <taxon>Hexapoda</taxon>
        <taxon>Insecta</taxon>
        <taxon>Pterygota</taxon>
        <taxon>Neoptera</taxon>
        <taxon>Endopterygota</taxon>
        <taxon>Diptera</taxon>
        <taxon>Nematocera</taxon>
        <taxon>Psychodoidea</taxon>
        <taxon>Psychodidae</taxon>
        <taxon>Nyssomyia</taxon>
    </lineage>
</organism>
<feature type="domain" description="AB hydrolase-1" evidence="4">
    <location>
        <begin position="81"/>
        <end position="323"/>
    </location>
</feature>
<dbReference type="InterPro" id="IPR000073">
    <property type="entry name" value="AB_hydrolase_1"/>
</dbReference>
<dbReference type="InterPro" id="IPR029058">
    <property type="entry name" value="AB_hydrolase_fold"/>
</dbReference>
<evidence type="ECO:0000256" key="2">
    <source>
        <dbReference type="ARBA" id="ARBA00038334"/>
    </source>
</evidence>
<dbReference type="PANTHER" id="PTHR43329">
    <property type="entry name" value="EPOXIDE HYDROLASE"/>
    <property type="match status" value="1"/>
</dbReference>
<evidence type="ECO:0000313" key="5">
    <source>
        <dbReference type="EMBL" id="JAV11625.1"/>
    </source>
</evidence>